<organism evidence="1 2">
    <name type="scientific">Monoraphidium neglectum</name>
    <dbReference type="NCBI Taxonomy" id="145388"/>
    <lineage>
        <taxon>Eukaryota</taxon>
        <taxon>Viridiplantae</taxon>
        <taxon>Chlorophyta</taxon>
        <taxon>core chlorophytes</taxon>
        <taxon>Chlorophyceae</taxon>
        <taxon>CS clade</taxon>
        <taxon>Sphaeropleales</taxon>
        <taxon>Selenastraceae</taxon>
        <taxon>Monoraphidium</taxon>
    </lineage>
</organism>
<dbReference type="GeneID" id="25727596"/>
<sequence>MVVASTDSKAMADASRAVGAVMQHYHRALAAAPDPRAAAAAVAAVLAAFVAAADAPPPDSAAQHSSGGLELPPQLQKVLEQSAAAYGREQLRAAFFAHHFEPWATAALT</sequence>
<name>A0A0D2MSN3_9CHLO</name>
<dbReference type="RefSeq" id="XP_013896550.1">
    <property type="nucleotide sequence ID" value="XM_014041096.1"/>
</dbReference>
<feature type="non-terminal residue" evidence="1">
    <location>
        <position position="109"/>
    </location>
</feature>
<accession>A0A0D2MSN3</accession>
<dbReference type="STRING" id="145388.A0A0D2MSN3"/>
<dbReference type="KEGG" id="mng:MNEG_10434"/>
<keyword evidence="2" id="KW-1185">Reference proteome</keyword>
<dbReference type="Proteomes" id="UP000054498">
    <property type="component" value="Unassembled WGS sequence"/>
</dbReference>
<dbReference type="AlphaFoldDB" id="A0A0D2MSN3"/>
<proteinExistence type="predicted"/>
<dbReference type="EMBL" id="KK102531">
    <property type="protein sequence ID" value="KIY97530.1"/>
    <property type="molecule type" value="Genomic_DNA"/>
</dbReference>
<reference evidence="1 2" key="1">
    <citation type="journal article" date="2013" name="BMC Genomics">
        <title>Reconstruction of the lipid metabolism for the microalga Monoraphidium neglectum from its genome sequence reveals characteristics suitable for biofuel production.</title>
        <authorList>
            <person name="Bogen C."/>
            <person name="Al-Dilaimi A."/>
            <person name="Albersmeier A."/>
            <person name="Wichmann J."/>
            <person name="Grundmann M."/>
            <person name="Rupp O."/>
            <person name="Lauersen K.J."/>
            <person name="Blifernez-Klassen O."/>
            <person name="Kalinowski J."/>
            <person name="Goesmann A."/>
            <person name="Mussgnug J.H."/>
            <person name="Kruse O."/>
        </authorList>
    </citation>
    <scope>NUCLEOTIDE SEQUENCE [LARGE SCALE GENOMIC DNA]</scope>
    <source>
        <strain evidence="1 2">SAG 48.87</strain>
    </source>
</reference>
<evidence type="ECO:0000313" key="1">
    <source>
        <dbReference type="EMBL" id="KIY97530.1"/>
    </source>
</evidence>
<evidence type="ECO:0000313" key="2">
    <source>
        <dbReference type="Proteomes" id="UP000054498"/>
    </source>
</evidence>
<gene>
    <name evidence="1" type="ORF">MNEG_10434</name>
</gene>
<protein>
    <submittedName>
        <fullName evidence="1">Uncharacterized protein</fullName>
    </submittedName>
</protein>